<protein>
    <recommendedName>
        <fullName evidence="6">BHLH domain-containing protein</fullName>
    </recommendedName>
</protein>
<dbReference type="InterPro" id="IPR036638">
    <property type="entry name" value="HLH_DNA-bd_sf"/>
</dbReference>
<evidence type="ECO:0000256" key="3">
    <source>
        <dbReference type="ARBA" id="ARBA00023163"/>
    </source>
</evidence>
<proteinExistence type="predicted"/>
<dbReference type="AlphaFoldDB" id="A0A022RWA4"/>
<feature type="region of interest" description="Disordered" evidence="5">
    <location>
        <begin position="1"/>
        <end position="43"/>
    </location>
</feature>
<dbReference type="PANTHER" id="PTHR46412:SF9">
    <property type="entry name" value="TRANSCRIPTION FACTOR BIM3"/>
    <property type="match status" value="1"/>
</dbReference>
<accession>A0A022RWA4</accession>
<name>A0A022RWA4_ERYGU</name>
<organism evidence="7 8">
    <name type="scientific">Erythranthe guttata</name>
    <name type="common">Yellow monkey flower</name>
    <name type="synonym">Mimulus guttatus</name>
    <dbReference type="NCBI Taxonomy" id="4155"/>
    <lineage>
        <taxon>Eukaryota</taxon>
        <taxon>Viridiplantae</taxon>
        <taxon>Streptophyta</taxon>
        <taxon>Embryophyta</taxon>
        <taxon>Tracheophyta</taxon>
        <taxon>Spermatophyta</taxon>
        <taxon>Magnoliopsida</taxon>
        <taxon>eudicotyledons</taxon>
        <taxon>Gunneridae</taxon>
        <taxon>Pentapetalae</taxon>
        <taxon>asterids</taxon>
        <taxon>lamiids</taxon>
        <taxon>Lamiales</taxon>
        <taxon>Phrymaceae</taxon>
        <taxon>Erythranthe</taxon>
    </lineage>
</organism>
<dbReference type="SUPFAM" id="SSF47459">
    <property type="entry name" value="HLH, helix-loop-helix DNA-binding domain"/>
    <property type="match status" value="1"/>
</dbReference>
<dbReference type="GO" id="GO:0006351">
    <property type="term" value="P:DNA-templated transcription"/>
    <property type="evidence" value="ECO:0007669"/>
    <property type="project" value="InterPro"/>
</dbReference>
<dbReference type="Proteomes" id="UP000030748">
    <property type="component" value="Unassembled WGS sequence"/>
</dbReference>
<feature type="compositionally biased region" description="Basic and acidic residues" evidence="5">
    <location>
        <begin position="21"/>
        <end position="30"/>
    </location>
</feature>
<evidence type="ECO:0000256" key="4">
    <source>
        <dbReference type="ARBA" id="ARBA00023242"/>
    </source>
</evidence>
<dbReference type="Gene3D" id="4.10.280.10">
    <property type="entry name" value="Helix-loop-helix DNA-binding domain"/>
    <property type="match status" value="1"/>
</dbReference>
<reference evidence="7 8" key="1">
    <citation type="journal article" date="2013" name="Proc. Natl. Acad. Sci. U.S.A.">
        <title>Fine-scale variation in meiotic recombination in Mimulus inferred from population shotgun sequencing.</title>
        <authorList>
            <person name="Hellsten U."/>
            <person name="Wright K.M."/>
            <person name="Jenkins J."/>
            <person name="Shu S."/>
            <person name="Yuan Y."/>
            <person name="Wessler S.R."/>
            <person name="Schmutz J."/>
            <person name="Willis J.H."/>
            <person name="Rokhsar D.S."/>
        </authorList>
    </citation>
    <scope>NUCLEOTIDE SEQUENCE [LARGE SCALE GENOMIC DNA]</scope>
    <source>
        <strain evidence="8">cv. DUN x IM62</strain>
    </source>
</reference>
<evidence type="ECO:0000313" key="7">
    <source>
        <dbReference type="EMBL" id="EYU44246.1"/>
    </source>
</evidence>
<dbReference type="GO" id="GO:0005634">
    <property type="term" value="C:nucleus"/>
    <property type="evidence" value="ECO:0007669"/>
    <property type="project" value="UniProtKB-SubCell"/>
</dbReference>
<keyword evidence="8" id="KW-1185">Reference proteome</keyword>
<dbReference type="InterPro" id="IPR044295">
    <property type="entry name" value="BIM1/2/3"/>
</dbReference>
<dbReference type="eggNOG" id="ENOG502QSVQ">
    <property type="taxonomic scope" value="Eukaryota"/>
</dbReference>
<dbReference type="CDD" id="cd11453">
    <property type="entry name" value="bHLH_AtBIM_like"/>
    <property type="match status" value="1"/>
</dbReference>
<evidence type="ECO:0000259" key="6">
    <source>
        <dbReference type="PROSITE" id="PS50888"/>
    </source>
</evidence>
<keyword evidence="2" id="KW-0805">Transcription regulation</keyword>
<keyword evidence="4" id="KW-0539">Nucleus</keyword>
<dbReference type="PhylomeDB" id="A0A022RWA4"/>
<evidence type="ECO:0000256" key="5">
    <source>
        <dbReference type="SAM" id="MobiDB-lite"/>
    </source>
</evidence>
<dbReference type="SMART" id="SM00353">
    <property type="entry name" value="HLH"/>
    <property type="match status" value="1"/>
</dbReference>
<comment type="subcellular location">
    <subcellularLocation>
        <location evidence="1">Nucleus</location>
    </subcellularLocation>
</comment>
<gene>
    <name evidence="7" type="ORF">MIMGU_mgv1a009727mg</name>
</gene>
<evidence type="ECO:0000256" key="1">
    <source>
        <dbReference type="ARBA" id="ARBA00004123"/>
    </source>
</evidence>
<dbReference type="PROSITE" id="PS50888">
    <property type="entry name" value="BHLH"/>
    <property type="match status" value="1"/>
</dbReference>
<dbReference type="GO" id="GO:0046983">
    <property type="term" value="F:protein dimerization activity"/>
    <property type="evidence" value="ECO:0007669"/>
    <property type="project" value="InterPro"/>
</dbReference>
<dbReference type="InterPro" id="IPR011598">
    <property type="entry name" value="bHLH_dom"/>
</dbReference>
<dbReference type="Pfam" id="PF00010">
    <property type="entry name" value="HLH"/>
    <property type="match status" value="1"/>
</dbReference>
<dbReference type="STRING" id="4155.A0A022RWA4"/>
<dbReference type="PANTHER" id="PTHR46412">
    <property type="entry name" value="BES1-INTERACTING MYC-LIKE PROTEIN"/>
    <property type="match status" value="1"/>
</dbReference>
<sequence>MVRTVNSRVEDEESPDSFSPTERRRVDQKGNCHRSKHSETEQRRRLKINESFATRVQQLGYNLKFQILRDLIPENDSKRDKASFLLEVIQYIQFLHEKLQMYEGSCEGWSPEPTKLTPWKSNSGPVESFVDQSHFESLLSGQEDNVLPCPTSLSNAENSVQLDLTGDSLHKSTDVLQTAPNQGLPLNIPLQPPMFETVPTQIHQESFPDAEQFVQLAKPPFLRGGSYMDPCPFPINSADVEELKTENGEASVSSTYSQGLLSSLTNALLSSGVDLSQANISVQLDMKKHTNGRSAPAVLEKNHENLRSFHPVPPVLNTDNYEHTHKRFRADQR</sequence>
<evidence type="ECO:0000256" key="2">
    <source>
        <dbReference type="ARBA" id="ARBA00023015"/>
    </source>
</evidence>
<evidence type="ECO:0000313" key="8">
    <source>
        <dbReference type="Proteomes" id="UP000030748"/>
    </source>
</evidence>
<feature type="domain" description="BHLH" evidence="6">
    <location>
        <begin position="32"/>
        <end position="95"/>
    </location>
</feature>
<dbReference type="EMBL" id="KI630214">
    <property type="protein sequence ID" value="EYU44246.1"/>
    <property type="molecule type" value="Genomic_DNA"/>
</dbReference>
<dbReference type="GO" id="GO:0003700">
    <property type="term" value="F:DNA-binding transcription factor activity"/>
    <property type="evidence" value="ECO:0007669"/>
    <property type="project" value="InterPro"/>
</dbReference>
<keyword evidence="3" id="KW-0804">Transcription</keyword>